<gene>
    <name evidence="4" type="ORF">GCM10007049_05350</name>
</gene>
<evidence type="ECO:0000313" key="4">
    <source>
        <dbReference type="EMBL" id="GGZ16037.1"/>
    </source>
</evidence>
<dbReference type="PANTHER" id="PTHR30273">
    <property type="entry name" value="PERIPLASMIC SIGNAL SENSOR AND SIGMA FACTOR ACTIVATOR FECR-RELATED"/>
    <property type="match status" value="1"/>
</dbReference>
<dbReference type="Pfam" id="PF16344">
    <property type="entry name" value="FecR_C"/>
    <property type="match status" value="1"/>
</dbReference>
<feature type="domain" description="FecR protein" evidence="2">
    <location>
        <begin position="157"/>
        <end position="246"/>
    </location>
</feature>
<dbReference type="Proteomes" id="UP000619457">
    <property type="component" value="Unassembled WGS sequence"/>
</dbReference>
<dbReference type="Gene3D" id="3.55.50.30">
    <property type="match status" value="1"/>
</dbReference>
<dbReference type="AlphaFoldDB" id="A0A918UKA4"/>
<comment type="caution">
    <text evidence="4">The sequence shown here is derived from an EMBL/GenBank/DDBJ whole genome shotgun (WGS) entry which is preliminary data.</text>
</comment>
<reference evidence="4" key="1">
    <citation type="journal article" date="2014" name="Int. J. Syst. Evol. Microbiol.">
        <title>Complete genome sequence of Corynebacterium casei LMG S-19264T (=DSM 44701T), isolated from a smear-ripened cheese.</title>
        <authorList>
            <consortium name="US DOE Joint Genome Institute (JGI-PGF)"/>
            <person name="Walter F."/>
            <person name="Albersmeier A."/>
            <person name="Kalinowski J."/>
            <person name="Ruckert C."/>
        </authorList>
    </citation>
    <scope>NUCLEOTIDE SEQUENCE</scope>
    <source>
        <strain evidence="4">KCTC 12368</strain>
    </source>
</reference>
<dbReference type="InterPro" id="IPR032508">
    <property type="entry name" value="FecR_C"/>
</dbReference>
<evidence type="ECO:0000313" key="5">
    <source>
        <dbReference type="Proteomes" id="UP000619457"/>
    </source>
</evidence>
<protein>
    <recommendedName>
        <fullName evidence="6">FecR family protein</fullName>
    </recommendedName>
</protein>
<dbReference type="Pfam" id="PF04773">
    <property type="entry name" value="FecR"/>
    <property type="match status" value="1"/>
</dbReference>
<dbReference type="EMBL" id="BMWX01000001">
    <property type="protein sequence ID" value="GGZ16037.1"/>
    <property type="molecule type" value="Genomic_DNA"/>
</dbReference>
<name>A0A918UKA4_9BACT</name>
<feature type="transmembrane region" description="Helical" evidence="1">
    <location>
        <begin position="114"/>
        <end position="136"/>
    </location>
</feature>
<keyword evidence="1" id="KW-1133">Transmembrane helix</keyword>
<keyword evidence="1" id="KW-0472">Membrane</keyword>
<keyword evidence="1" id="KW-0812">Transmembrane</keyword>
<evidence type="ECO:0008006" key="6">
    <source>
        <dbReference type="Google" id="ProtNLM"/>
    </source>
</evidence>
<feature type="domain" description="Protein FecR C-terminal" evidence="3">
    <location>
        <begin position="294"/>
        <end position="360"/>
    </location>
</feature>
<evidence type="ECO:0000259" key="3">
    <source>
        <dbReference type="Pfam" id="PF16344"/>
    </source>
</evidence>
<reference evidence="4" key="2">
    <citation type="submission" date="2020-09" db="EMBL/GenBank/DDBJ databases">
        <authorList>
            <person name="Sun Q."/>
            <person name="Kim S."/>
        </authorList>
    </citation>
    <scope>NUCLEOTIDE SEQUENCE</scope>
    <source>
        <strain evidence="4">KCTC 12368</strain>
    </source>
</reference>
<accession>A0A918UKA4</accession>
<evidence type="ECO:0000256" key="1">
    <source>
        <dbReference type="SAM" id="Phobius"/>
    </source>
</evidence>
<organism evidence="4 5">
    <name type="scientific">Echinicola pacifica</name>
    <dbReference type="NCBI Taxonomy" id="346377"/>
    <lineage>
        <taxon>Bacteria</taxon>
        <taxon>Pseudomonadati</taxon>
        <taxon>Bacteroidota</taxon>
        <taxon>Cytophagia</taxon>
        <taxon>Cytophagales</taxon>
        <taxon>Cyclobacteriaceae</taxon>
        <taxon>Echinicola</taxon>
    </lineage>
</organism>
<dbReference type="InterPro" id="IPR006860">
    <property type="entry name" value="FecR"/>
</dbReference>
<evidence type="ECO:0000259" key="2">
    <source>
        <dbReference type="Pfam" id="PF04773"/>
    </source>
</evidence>
<dbReference type="InterPro" id="IPR012373">
    <property type="entry name" value="Ferrdict_sens_TM"/>
</dbReference>
<dbReference type="Gene3D" id="2.60.120.1440">
    <property type="match status" value="1"/>
</dbReference>
<dbReference type="GO" id="GO:0016989">
    <property type="term" value="F:sigma factor antagonist activity"/>
    <property type="evidence" value="ECO:0007669"/>
    <property type="project" value="TreeGrafter"/>
</dbReference>
<keyword evidence="5" id="KW-1185">Reference proteome</keyword>
<sequence length="364" mass="41743">MDRSKYTIEDFVLDPDFKEWVLAPTKELKLYWDSFLANHPNKAQDINIARTLLLNISRDLPTVEDEFLEAIWENIESGLIDENTAPEGKVVPLDALSSIKKYQIHYPKENKYPFVLRWAGIIFLCFAMAITINLALPSPPIPLPLEPIVYEEHYAPPGVKSNLTLQDGSKVILNSGSTLIYAKNFSADKRELELYGEAFFEVARDSLRPFSVKTGAVVTRALGTSFNIEAYENEDLNISLVTGKVEVDLDLESSSPRKLHLDAGEGLKIDLREEEVKRIKFDEHIKLAWTRKTIFFDYTPMDEVTRILENWYGVKVIFINQPSKDLLVSAWFRDQTLLNVLEGLSYSARFKFIIDKDQVFLTFH</sequence>
<proteinExistence type="predicted"/>
<dbReference type="RefSeq" id="WP_018474211.1">
    <property type="nucleotide sequence ID" value="NZ_BMWX01000001.1"/>
</dbReference>
<dbReference type="PANTHER" id="PTHR30273:SF2">
    <property type="entry name" value="PROTEIN FECR"/>
    <property type="match status" value="1"/>
</dbReference>